<dbReference type="EMBL" id="JAIWYP010000013">
    <property type="protein sequence ID" value="KAH3716800.1"/>
    <property type="molecule type" value="Genomic_DNA"/>
</dbReference>
<sequence length="60" mass="6324">MSQGPNHLFLGVRTQAFHAATIHATGLYIGGAVHCRALDVTAGIVAPCRYWHVIEGSPGP</sequence>
<protein>
    <submittedName>
        <fullName evidence="1">Uncharacterized protein</fullName>
    </submittedName>
</protein>
<reference evidence="1" key="1">
    <citation type="journal article" date="2019" name="bioRxiv">
        <title>The Genome of the Zebra Mussel, Dreissena polymorpha: A Resource for Invasive Species Research.</title>
        <authorList>
            <person name="McCartney M.A."/>
            <person name="Auch B."/>
            <person name="Kono T."/>
            <person name="Mallez S."/>
            <person name="Zhang Y."/>
            <person name="Obille A."/>
            <person name="Becker A."/>
            <person name="Abrahante J.E."/>
            <person name="Garbe J."/>
            <person name="Badalamenti J.P."/>
            <person name="Herman A."/>
            <person name="Mangelson H."/>
            <person name="Liachko I."/>
            <person name="Sullivan S."/>
            <person name="Sone E.D."/>
            <person name="Koren S."/>
            <person name="Silverstein K.A.T."/>
            <person name="Beckman K.B."/>
            <person name="Gohl D.M."/>
        </authorList>
    </citation>
    <scope>NUCLEOTIDE SEQUENCE</scope>
    <source>
        <strain evidence="1">Duluth1</strain>
        <tissue evidence="1">Whole animal</tissue>
    </source>
</reference>
<reference evidence="1" key="2">
    <citation type="submission" date="2020-11" db="EMBL/GenBank/DDBJ databases">
        <authorList>
            <person name="McCartney M.A."/>
            <person name="Auch B."/>
            <person name="Kono T."/>
            <person name="Mallez S."/>
            <person name="Becker A."/>
            <person name="Gohl D.M."/>
            <person name="Silverstein K.A.T."/>
            <person name="Koren S."/>
            <person name="Bechman K.B."/>
            <person name="Herman A."/>
            <person name="Abrahante J.E."/>
            <person name="Garbe J."/>
        </authorList>
    </citation>
    <scope>NUCLEOTIDE SEQUENCE</scope>
    <source>
        <strain evidence="1">Duluth1</strain>
        <tissue evidence="1">Whole animal</tissue>
    </source>
</reference>
<organism evidence="1 2">
    <name type="scientific">Dreissena polymorpha</name>
    <name type="common">Zebra mussel</name>
    <name type="synonym">Mytilus polymorpha</name>
    <dbReference type="NCBI Taxonomy" id="45954"/>
    <lineage>
        <taxon>Eukaryota</taxon>
        <taxon>Metazoa</taxon>
        <taxon>Spiralia</taxon>
        <taxon>Lophotrochozoa</taxon>
        <taxon>Mollusca</taxon>
        <taxon>Bivalvia</taxon>
        <taxon>Autobranchia</taxon>
        <taxon>Heteroconchia</taxon>
        <taxon>Euheterodonta</taxon>
        <taxon>Imparidentia</taxon>
        <taxon>Neoheterodontei</taxon>
        <taxon>Myida</taxon>
        <taxon>Dreissenoidea</taxon>
        <taxon>Dreissenidae</taxon>
        <taxon>Dreissena</taxon>
    </lineage>
</organism>
<comment type="caution">
    <text evidence="1">The sequence shown here is derived from an EMBL/GenBank/DDBJ whole genome shotgun (WGS) entry which is preliminary data.</text>
</comment>
<dbReference type="AlphaFoldDB" id="A0A9D4C412"/>
<gene>
    <name evidence="1" type="ORF">DPMN_059529</name>
</gene>
<keyword evidence="2" id="KW-1185">Reference proteome</keyword>
<evidence type="ECO:0000313" key="2">
    <source>
        <dbReference type="Proteomes" id="UP000828390"/>
    </source>
</evidence>
<name>A0A9D4C412_DREPO</name>
<accession>A0A9D4C412</accession>
<evidence type="ECO:0000313" key="1">
    <source>
        <dbReference type="EMBL" id="KAH3716800.1"/>
    </source>
</evidence>
<dbReference type="Proteomes" id="UP000828390">
    <property type="component" value="Unassembled WGS sequence"/>
</dbReference>
<proteinExistence type="predicted"/>